<name>A0A1G6VNS3_9BACT</name>
<dbReference type="RefSeq" id="WP_090145992.1">
    <property type="nucleotide sequence ID" value="NZ_FNAN01000001.1"/>
</dbReference>
<keyword evidence="2" id="KW-1185">Reference proteome</keyword>
<dbReference type="SUPFAM" id="SSF63829">
    <property type="entry name" value="Calcium-dependent phosphotriesterase"/>
    <property type="match status" value="1"/>
</dbReference>
<dbReference type="Proteomes" id="UP000198748">
    <property type="component" value="Unassembled WGS sequence"/>
</dbReference>
<evidence type="ECO:0008006" key="3">
    <source>
        <dbReference type="Google" id="ProtNLM"/>
    </source>
</evidence>
<reference evidence="2" key="1">
    <citation type="submission" date="2016-10" db="EMBL/GenBank/DDBJ databases">
        <authorList>
            <person name="Varghese N."/>
            <person name="Submissions S."/>
        </authorList>
    </citation>
    <scope>NUCLEOTIDE SEQUENCE [LARGE SCALE GENOMIC DNA]</scope>
    <source>
        <strain evidence="2">DSM 25329</strain>
    </source>
</reference>
<dbReference type="AlphaFoldDB" id="A0A1G6VNS3"/>
<dbReference type="STRING" id="659014.SAMN04487996_101302"/>
<dbReference type="OrthoDB" id="932879at2"/>
<dbReference type="PROSITE" id="PS51257">
    <property type="entry name" value="PROKAR_LIPOPROTEIN"/>
    <property type="match status" value="1"/>
</dbReference>
<gene>
    <name evidence="1" type="ORF">SAMN04487996_101302</name>
</gene>
<proteinExistence type="predicted"/>
<organism evidence="1 2">
    <name type="scientific">Dyadobacter soli</name>
    <dbReference type="NCBI Taxonomy" id="659014"/>
    <lineage>
        <taxon>Bacteria</taxon>
        <taxon>Pseudomonadati</taxon>
        <taxon>Bacteroidota</taxon>
        <taxon>Cytophagia</taxon>
        <taxon>Cytophagales</taxon>
        <taxon>Spirosomataceae</taxon>
        <taxon>Dyadobacter</taxon>
    </lineage>
</organism>
<evidence type="ECO:0000313" key="1">
    <source>
        <dbReference type="EMBL" id="SDD55300.1"/>
    </source>
</evidence>
<evidence type="ECO:0000313" key="2">
    <source>
        <dbReference type="Proteomes" id="UP000198748"/>
    </source>
</evidence>
<accession>A0A1G6VNS3</accession>
<sequence>MKGFLLVTASLLVLAGAGCRKNETAVNETGITVIAECKGAPGYLTQAGFIPGKPFGFSVAEKGTTGLSLVQFPGPGVPYKQFRLPGWDIAGHLGAVVTDKSGNSYLIPRPFINTLKNDPVKQNTIYKVDSETGKMTAYIELPSEKQPHAGNPYGLLGLMFDCENDLLYASSVAGSGLDAETGSIYAIRTYGEPKVLATLAGVEAMGIGLCYLDGKKVLFFGKARGSEVYGIALNADGSFEGEPLKVLSLEKLGDRGDDKPRKIRFDARGNMHVSGIVFNFNLANSADKQENIYTFQYDPASKQWRLLNVRKGIL</sequence>
<protein>
    <recommendedName>
        <fullName evidence="3">Phytase-like domain-containing protein</fullName>
    </recommendedName>
</protein>
<dbReference type="EMBL" id="FNAN01000001">
    <property type="protein sequence ID" value="SDD55300.1"/>
    <property type="molecule type" value="Genomic_DNA"/>
</dbReference>